<feature type="compositionally biased region" description="Basic and acidic residues" evidence="1">
    <location>
        <begin position="468"/>
        <end position="482"/>
    </location>
</feature>
<dbReference type="VEuPathDB" id="FungiDB:KRP22_5463"/>
<dbReference type="PANTHER" id="PTHR46370">
    <property type="entry name" value="GPALPP MOTIFS-CONTAINING PROTEIN 1"/>
    <property type="match status" value="1"/>
</dbReference>
<feature type="region of interest" description="Disordered" evidence="1">
    <location>
        <begin position="84"/>
        <end position="155"/>
    </location>
</feature>
<dbReference type="EMBL" id="DS566056">
    <property type="status" value="NOT_ANNOTATED_CDS"/>
    <property type="molecule type" value="Genomic_DNA"/>
</dbReference>
<feature type="compositionally biased region" description="Basic and acidic residues" evidence="1">
    <location>
        <begin position="31"/>
        <end position="40"/>
    </location>
</feature>
<dbReference type="HOGENOM" id="CLU_046943_0_0_1"/>
<dbReference type="InterPro" id="IPR046331">
    <property type="entry name" value="GPAM1-like"/>
</dbReference>
<feature type="domain" description="DUF3752" evidence="2">
    <location>
        <begin position="361"/>
        <end position="499"/>
    </location>
</feature>
<dbReference type="Pfam" id="PF12572">
    <property type="entry name" value="DUF3752"/>
    <property type="match status" value="1"/>
</dbReference>
<evidence type="ECO:0000259" key="2">
    <source>
        <dbReference type="Pfam" id="PF12572"/>
    </source>
</evidence>
<dbReference type="eggNOG" id="ENOG502RZWH">
    <property type="taxonomic scope" value="Eukaryota"/>
</dbReference>
<name>H3HDB0_PHYRM</name>
<dbReference type="STRING" id="164328.H3HDB0"/>
<reference evidence="4" key="1">
    <citation type="journal article" date="2006" name="Science">
        <title>Phytophthora genome sequences uncover evolutionary origins and mechanisms of pathogenesis.</title>
        <authorList>
            <person name="Tyler B.M."/>
            <person name="Tripathy S."/>
            <person name="Zhang X."/>
            <person name="Dehal P."/>
            <person name="Jiang R.H."/>
            <person name="Aerts A."/>
            <person name="Arredondo F.D."/>
            <person name="Baxter L."/>
            <person name="Bensasson D."/>
            <person name="Beynon J.L."/>
            <person name="Chapman J."/>
            <person name="Damasceno C.M."/>
            <person name="Dorrance A.E."/>
            <person name="Dou D."/>
            <person name="Dickerman A.W."/>
            <person name="Dubchak I.L."/>
            <person name="Garbelotto M."/>
            <person name="Gijzen M."/>
            <person name="Gordon S.G."/>
            <person name="Govers F."/>
            <person name="Grunwald N.J."/>
            <person name="Huang W."/>
            <person name="Ivors K.L."/>
            <person name="Jones R.W."/>
            <person name="Kamoun S."/>
            <person name="Krampis K."/>
            <person name="Lamour K.H."/>
            <person name="Lee M.K."/>
            <person name="McDonald W.H."/>
            <person name="Medina M."/>
            <person name="Meijer H.J."/>
            <person name="Nordberg E.K."/>
            <person name="Maclean D.J."/>
            <person name="Ospina-Giraldo M.D."/>
            <person name="Morris P.F."/>
            <person name="Phuntumart V."/>
            <person name="Putnam N.H."/>
            <person name="Rash S."/>
            <person name="Rose J.K."/>
            <person name="Sakihama Y."/>
            <person name="Salamov A.A."/>
            <person name="Savidor A."/>
            <person name="Scheuring C.F."/>
            <person name="Smith B.M."/>
            <person name="Sobral B.W."/>
            <person name="Terry A."/>
            <person name="Torto-Alalibo T.A."/>
            <person name="Win J."/>
            <person name="Xu Z."/>
            <person name="Zhang H."/>
            <person name="Grigoriev I.V."/>
            <person name="Rokhsar D.S."/>
            <person name="Boore J.L."/>
        </authorList>
    </citation>
    <scope>NUCLEOTIDE SEQUENCE [LARGE SCALE GENOMIC DNA]</scope>
    <source>
        <strain evidence="4">Pr102</strain>
    </source>
</reference>
<evidence type="ECO:0000313" key="3">
    <source>
        <dbReference type="EnsemblProtists" id="Phyra95985"/>
    </source>
</evidence>
<dbReference type="InterPro" id="IPR022226">
    <property type="entry name" value="DUF3752"/>
</dbReference>
<dbReference type="Proteomes" id="UP000005238">
    <property type="component" value="Unassembled WGS sequence"/>
</dbReference>
<feature type="region of interest" description="Disordered" evidence="1">
    <location>
        <begin position="31"/>
        <end position="53"/>
    </location>
</feature>
<feature type="region of interest" description="Disordered" evidence="1">
    <location>
        <begin position="417"/>
        <end position="482"/>
    </location>
</feature>
<sequence length="508" mass="56913">MAPKCSLSRRFSEHEKNPSILVENVGRDDLDLSDRWDKKPVRSTPWGSRFTSLSSNLRGASAVLTARAKQLRVGESTSRIISQLRRSMVDTSAPDAMGKHERERSSRLDERHKRHKRHHDDDKKKKHKKHKDRKNHHRHKRSRESDSDSDGPTPDYERAMKVVRELLTETPELAKDLLGLLQMVDDGQVAVIGGIENKRIRSKLKELFPLLGLVKVATEEPSGTENAEAIEEKPAPGKPRKRDVPIGPALPPASARIPNCDAQDDDDDDDDVVGPALPGMKGFRLADENVEAEMTRKAAQLEKEQWERARDGGKANKAEGAGRAPLSREAWMTMMPESSILKDSLGPQNRPPPGKPVAFRSKEPAAVDKTWFDSPEERERAKRAKLDIELLGYVREENKPVVSATSSVSAVNESILPNANPEADEEMRKQMEKLRKSRGPSLLEQHQRKQAEQVKHGAESTLSSGGWNRDRDLTARRGMSGDDAERMITAAKQINSKFTAPTISRQFL</sequence>
<feature type="compositionally biased region" description="Basic and acidic residues" evidence="1">
    <location>
        <begin position="445"/>
        <end position="458"/>
    </location>
</feature>
<dbReference type="VEuPathDB" id="FungiDB:KRP23_6086"/>
<evidence type="ECO:0000256" key="1">
    <source>
        <dbReference type="SAM" id="MobiDB-lite"/>
    </source>
</evidence>
<dbReference type="VEuPathDB" id="FungiDB:KRP23_6085"/>
<dbReference type="PANTHER" id="PTHR46370:SF1">
    <property type="entry name" value="GPALPP MOTIFS-CONTAINING PROTEIN 1"/>
    <property type="match status" value="1"/>
</dbReference>
<dbReference type="EnsemblProtists" id="Phyra95985">
    <property type="protein sequence ID" value="Phyra95985"/>
    <property type="gene ID" value="Phyra95985"/>
</dbReference>
<proteinExistence type="predicted"/>
<protein>
    <recommendedName>
        <fullName evidence="2">DUF3752 domain-containing protein</fullName>
    </recommendedName>
</protein>
<dbReference type="InParanoid" id="H3HDB0"/>
<accession>H3HDB0</accession>
<dbReference type="AlphaFoldDB" id="H3HDB0"/>
<feature type="compositionally biased region" description="Basic and acidic residues" evidence="1">
    <location>
        <begin position="97"/>
        <end position="111"/>
    </location>
</feature>
<evidence type="ECO:0000313" key="4">
    <source>
        <dbReference type="Proteomes" id="UP000005238"/>
    </source>
</evidence>
<organism evidence="3 4">
    <name type="scientific">Phytophthora ramorum</name>
    <name type="common">Sudden oak death agent</name>
    <dbReference type="NCBI Taxonomy" id="164328"/>
    <lineage>
        <taxon>Eukaryota</taxon>
        <taxon>Sar</taxon>
        <taxon>Stramenopiles</taxon>
        <taxon>Oomycota</taxon>
        <taxon>Peronosporomycetes</taxon>
        <taxon>Peronosporales</taxon>
        <taxon>Peronosporaceae</taxon>
        <taxon>Phytophthora</taxon>
    </lineage>
</organism>
<dbReference type="VEuPathDB" id="FungiDB:KRP22_5462"/>
<feature type="region of interest" description="Disordered" evidence="1">
    <location>
        <begin position="220"/>
        <end position="270"/>
    </location>
</feature>
<reference evidence="3" key="2">
    <citation type="submission" date="2015-06" db="UniProtKB">
        <authorList>
            <consortium name="EnsemblProtists"/>
        </authorList>
    </citation>
    <scope>IDENTIFICATION</scope>
    <source>
        <strain evidence="3">Pr102</strain>
    </source>
</reference>
<dbReference type="OMA" id="LGRMNME"/>
<feature type="compositionally biased region" description="Basic residues" evidence="1">
    <location>
        <begin position="112"/>
        <end position="142"/>
    </location>
</feature>
<keyword evidence="4" id="KW-1185">Reference proteome</keyword>